<accession>A0A2W7NQG4</accession>
<evidence type="ECO:0000259" key="1">
    <source>
        <dbReference type="Pfam" id="PF13480"/>
    </source>
</evidence>
<proteinExistence type="predicted"/>
<evidence type="ECO:0000313" key="3">
    <source>
        <dbReference type="Proteomes" id="UP000249239"/>
    </source>
</evidence>
<dbReference type="PANTHER" id="PTHR36174">
    <property type="entry name" value="LIPID II:GLYCINE GLYCYLTRANSFERASE"/>
    <property type="match status" value="1"/>
</dbReference>
<dbReference type="Pfam" id="PF13480">
    <property type="entry name" value="Acetyltransf_6"/>
    <property type="match status" value="1"/>
</dbReference>
<protein>
    <submittedName>
        <fullName evidence="2">Acetyltransferase (GNAT) family protein</fullName>
    </submittedName>
</protein>
<dbReference type="PANTHER" id="PTHR36174:SF1">
    <property type="entry name" value="LIPID II:GLYCINE GLYCYLTRANSFERASE"/>
    <property type="match status" value="1"/>
</dbReference>
<dbReference type="EMBL" id="QKZK01000025">
    <property type="protein sequence ID" value="PZX13542.1"/>
    <property type="molecule type" value="Genomic_DNA"/>
</dbReference>
<feature type="domain" description="BioF2-like acetyltransferase" evidence="1">
    <location>
        <begin position="149"/>
        <end position="282"/>
    </location>
</feature>
<dbReference type="Gene3D" id="3.40.630.30">
    <property type="match status" value="1"/>
</dbReference>
<name>A0A2W7NQG4_9BACT</name>
<dbReference type="RefSeq" id="WP_111446494.1">
    <property type="nucleotide sequence ID" value="NZ_QKZK01000025.1"/>
</dbReference>
<gene>
    <name evidence="2" type="ORF">LX69_02653</name>
</gene>
<comment type="caution">
    <text evidence="2">The sequence shown here is derived from an EMBL/GenBank/DDBJ whole genome shotgun (WGS) entry which is preliminary data.</text>
</comment>
<reference evidence="2 3" key="1">
    <citation type="submission" date="2018-06" db="EMBL/GenBank/DDBJ databases">
        <title>Genomic Encyclopedia of Archaeal and Bacterial Type Strains, Phase II (KMG-II): from individual species to whole genera.</title>
        <authorList>
            <person name="Goeker M."/>
        </authorList>
    </citation>
    <scope>NUCLEOTIDE SEQUENCE [LARGE SCALE GENOMIC DNA]</scope>
    <source>
        <strain evidence="2 3">DSM 6779</strain>
    </source>
</reference>
<sequence>MTTHVAVHALTPERYQSLLDASPHSLFITRHWVEAMCDNHSMPVYFEILNTDRRLGLLAGLAISGNRLQGRQLYFYSAPALMPNTPENLCHCLKALKHFAKINGYTRINIRPWDQQQMHLVNICGFHSTKTHEFPIRFDGYDEKKHISSRIWRNIKKAQKQNVTIHRCCSVKALDTLLALLSATQQRRNARLGNDYSPFYLYNLNRDSIQRLLDTQTAVLYCATIEDTVYSVELNVEYNLKAYNVLKASIDDAYQNGISSLIDYHMIQYYHDEGFAYFNLGGELLKDEGQGLSLFKEGLGGQKQVRHGYYTYYLTFPHRLINPLMLAGKMLPDTPAVNWTKKQVSRLLASASK</sequence>
<keyword evidence="3" id="KW-1185">Reference proteome</keyword>
<dbReference type="GO" id="GO:0016740">
    <property type="term" value="F:transferase activity"/>
    <property type="evidence" value="ECO:0007669"/>
    <property type="project" value="UniProtKB-KW"/>
</dbReference>
<dbReference type="InterPro" id="IPR038740">
    <property type="entry name" value="BioF2-like_GNAT_dom"/>
</dbReference>
<dbReference type="Proteomes" id="UP000249239">
    <property type="component" value="Unassembled WGS sequence"/>
</dbReference>
<organism evidence="2 3">
    <name type="scientific">Breznakibacter xylanolyticus</name>
    <dbReference type="NCBI Taxonomy" id="990"/>
    <lineage>
        <taxon>Bacteria</taxon>
        <taxon>Pseudomonadati</taxon>
        <taxon>Bacteroidota</taxon>
        <taxon>Bacteroidia</taxon>
        <taxon>Marinilabiliales</taxon>
        <taxon>Marinilabiliaceae</taxon>
        <taxon>Breznakibacter</taxon>
    </lineage>
</organism>
<dbReference type="InterPro" id="IPR050644">
    <property type="entry name" value="PG_Glycine_Bridge_Synth"/>
</dbReference>
<dbReference type="SUPFAM" id="SSF55729">
    <property type="entry name" value="Acyl-CoA N-acyltransferases (Nat)"/>
    <property type="match status" value="1"/>
</dbReference>
<evidence type="ECO:0000313" key="2">
    <source>
        <dbReference type="EMBL" id="PZX13542.1"/>
    </source>
</evidence>
<keyword evidence="2" id="KW-0808">Transferase</keyword>
<dbReference type="AlphaFoldDB" id="A0A2W7NQG4"/>
<dbReference type="InterPro" id="IPR016181">
    <property type="entry name" value="Acyl_CoA_acyltransferase"/>
</dbReference>